<dbReference type="InterPro" id="IPR001734">
    <property type="entry name" value="Na/solute_symporter"/>
</dbReference>
<dbReference type="PROSITE" id="PS00456">
    <property type="entry name" value="NA_SOLUT_SYMP_1"/>
    <property type="match status" value="1"/>
</dbReference>
<feature type="transmembrane region" description="Helical" evidence="10">
    <location>
        <begin position="390"/>
        <end position="411"/>
    </location>
</feature>
<comment type="similarity">
    <text evidence="2 9">Belongs to the sodium:solute symporter (SSF) (TC 2.A.21) family.</text>
</comment>
<keyword evidence="8" id="KW-0739">Sodium transport</keyword>
<feature type="transmembrane region" description="Helical" evidence="10">
    <location>
        <begin position="269"/>
        <end position="297"/>
    </location>
</feature>
<evidence type="ECO:0000256" key="2">
    <source>
        <dbReference type="ARBA" id="ARBA00006434"/>
    </source>
</evidence>
<feature type="transmembrane region" description="Helical" evidence="10">
    <location>
        <begin position="125"/>
        <end position="151"/>
    </location>
</feature>
<dbReference type="Pfam" id="PF00474">
    <property type="entry name" value="SSF"/>
    <property type="match status" value="1"/>
</dbReference>
<dbReference type="InterPro" id="IPR018212">
    <property type="entry name" value="Na/solute_symporter_CS"/>
</dbReference>
<feature type="transmembrane region" description="Helical" evidence="10">
    <location>
        <begin position="157"/>
        <end position="175"/>
    </location>
</feature>
<feature type="transmembrane region" description="Helical" evidence="10">
    <location>
        <begin position="364"/>
        <end position="384"/>
    </location>
</feature>
<dbReference type="Gene3D" id="1.20.1730.10">
    <property type="entry name" value="Sodium/glucose cotransporter"/>
    <property type="match status" value="1"/>
</dbReference>
<keyword evidence="8" id="KW-0406">Ion transport</keyword>
<keyword evidence="7 10" id="KW-0472">Membrane</keyword>
<evidence type="ECO:0000256" key="6">
    <source>
        <dbReference type="ARBA" id="ARBA00022989"/>
    </source>
</evidence>
<dbReference type="Proteomes" id="UP001165583">
    <property type="component" value="Unassembled WGS sequence"/>
</dbReference>
<evidence type="ECO:0000313" key="11">
    <source>
        <dbReference type="EMBL" id="MCT2399939.1"/>
    </source>
</evidence>
<reference evidence="11" key="1">
    <citation type="submission" date="2022-09" db="EMBL/GenBank/DDBJ databases">
        <title>Novosphingobium sp. Nov., a polycyclic aromatic hydrocarbon-degrading bacterium isolated form mangrove sediments in HongKong.</title>
        <authorList>
            <person name="Hu Z."/>
        </authorList>
    </citation>
    <scope>NUCLEOTIDE SEQUENCE</scope>
    <source>
        <strain evidence="11">HK4-1</strain>
    </source>
</reference>
<keyword evidence="12" id="KW-1185">Reference proteome</keyword>
<dbReference type="PANTHER" id="PTHR46154">
    <property type="match status" value="1"/>
</dbReference>
<dbReference type="PROSITE" id="PS50283">
    <property type="entry name" value="NA_SOLUT_SYMP_3"/>
    <property type="match status" value="1"/>
</dbReference>
<dbReference type="InterPro" id="IPR038377">
    <property type="entry name" value="Na/Glc_symporter_sf"/>
</dbReference>
<keyword evidence="8" id="KW-0915">Sodium</keyword>
<protein>
    <submittedName>
        <fullName evidence="11">Urea transporter</fullName>
    </submittedName>
</protein>
<sequence length="474" mass="50580">MNEAAALLPPSVGWLLLALFSALWIGLGVYWGRRNKSFEDHALAGRNIGLALGSATAAATWITSNTTMLAPQFALELGVWGMLAYTTASFGLFLFAPMAGRIRKLMPTGYTSGDFFRLRYGRTAWAIYMVFTLFYSLTWLVSMAMAGGILLNALSGIPYAWGMTVILGVCVAYTMRGGLAAVIGTDFIQSLIIIVGVVIVGFAVLSHVSVEQIHENLEATRPALLNVLFPAAIMAIFNNLLFGLGEVFHNNVWWSRAFAFRDGVGGKAFALGGLIWFPIPVAAGFIALASGALNVAVPAADMVGPLVVAHVLGEFGAIAIFIVVFCSLASSLDSLLAATSDLLTEDIYRKLLRPDATPDKLKNMAQYVTLALGLFTWAVCLPRIGTLASVLFFAGPLVGAMIWPIVTGLYWRSANATGAVGGMLLGAGVGLVCYFAIGWYVATLMATAVSMVWVLACTHLSKSRFDWAQLSETA</sequence>
<comment type="subcellular location">
    <subcellularLocation>
        <location evidence="1">Membrane</location>
        <topology evidence="1">Multi-pass membrane protein</topology>
    </subcellularLocation>
</comment>
<evidence type="ECO:0000256" key="3">
    <source>
        <dbReference type="ARBA" id="ARBA00022448"/>
    </source>
</evidence>
<dbReference type="PANTHER" id="PTHR46154:SF4">
    <property type="entry name" value="UREA ACTIVE TRANSPORTER"/>
    <property type="match status" value="1"/>
</dbReference>
<evidence type="ECO:0000256" key="5">
    <source>
        <dbReference type="ARBA" id="ARBA00022847"/>
    </source>
</evidence>
<evidence type="ECO:0000256" key="4">
    <source>
        <dbReference type="ARBA" id="ARBA00022692"/>
    </source>
</evidence>
<keyword evidence="6 10" id="KW-1133">Transmembrane helix</keyword>
<evidence type="ECO:0000256" key="8">
    <source>
        <dbReference type="ARBA" id="ARBA00023201"/>
    </source>
</evidence>
<accession>A0ABT2I549</accession>
<organism evidence="11 12">
    <name type="scientific">Novosphingobium mangrovi</name>
    <name type="common">ex Huang et al. 2023</name>
    <dbReference type="NCBI Taxonomy" id="2976432"/>
    <lineage>
        <taxon>Bacteria</taxon>
        <taxon>Pseudomonadati</taxon>
        <taxon>Pseudomonadota</taxon>
        <taxon>Alphaproteobacteria</taxon>
        <taxon>Sphingomonadales</taxon>
        <taxon>Sphingomonadaceae</taxon>
        <taxon>Novosphingobium</taxon>
    </lineage>
</organism>
<feature type="transmembrane region" description="Helical" evidence="10">
    <location>
        <begin position="228"/>
        <end position="248"/>
    </location>
</feature>
<feature type="transmembrane region" description="Helical" evidence="10">
    <location>
        <begin position="77"/>
        <end position="96"/>
    </location>
</feature>
<dbReference type="InterPro" id="IPR031155">
    <property type="entry name" value="DUR"/>
</dbReference>
<gene>
    <name evidence="11" type="ORF">NZK81_10280</name>
</gene>
<feature type="transmembrane region" description="Helical" evidence="10">
    <location>
        <begin position="418"/>
        <end position="437"/>
    </location>
</feature>
<feature type="transmembrane region" description="Helical" evidence="10">
    <location>
        <begin position="12"/>
        <end position="31"/>
    </location>
</feature>
<evidence type="ECO:0000256" key="9">
    <source>
        <dbReference type="RuleBase" id="RU362091"/>
    </source>
</evidence>
<comment type="caution">
    <text evidence="11">The sequence shown here is derived from an EMBL/GenBank/DDBJ whole genome shotgun (WGS) entry which is preliminary data.</text>
</comment>
<evidence type="ECO:0000256" key="1">
    <source>
        <dbReference type="ARBA" id="ARBA00004141"/>
    </source>
</evidence>
<keyword evidence="5" id="KW-0769">Symport</keyword>
<evidence type="ECO:0000256" key="10">
    <source>
        <dbReference type="SAM" id="Phobius"/>
    </source>
</evidence>
<evidence type="ECO:0000256" key="7">
    <source>
        <dbReference type="ARBA" id="ARBA00023136"/>
    </source>
</evidence>
<proteinExistence type="inferred from homology"/>
<name>A0ABT2I549_9SPHN</name>
<dbReference type="RefSeq" id="WP_260046042.1">
    <property type="nucleotide sequence ID" value="NZ_JANZXA010000006.1"/>
</dbReference>
<feature type="transmembrane region" description="Helical" evidence="10">
    <location>
        <begin position="187"/>
        <end position="208"/>
    </location>
</feature>
<dbReference type="EMBL" id="JANZXA010000006">
    <property type="protein sequence ID" value="MCT2399939.1"/>
    <property type="molecule type" value="Genomic_DNA"/>
</dbReference>
<keyword evidence="4 10" id="KW-0812">Transmembrane</keyword>
<keyword evidence="3" id="KW-0813">Transport</keyword>
<evidence type="ECO:0000313" key="12">
    <source>
        <dbReference type="Proteomes" id="UP001165583"/>
    </source>
</evidence>